<dbReference type="PROSITE" id="PS50071">
    <property type="entry name" value="HOMEOBOX_2"/>
    <property type="match status" value="1"/>
</dbReference>
<dbReference type="InterPro" id="IPR000747">
    <property type="entry name" value="HD_engrailed"/>
</dbReference>
<reference evidence="12" key="1">
    <citation type="submission" date="2021-01" db="EMBL/GenBank/DDBJ databases">
        <title>Caligus Genome Assembly.</title>
        <authorList>
            <person name="Gallardo-Escarate C."/>
        </authorList>
    </citation>
    <scope>NUCLEOTIDE SEQUENCE [LARGE SCALE GENOMIC DNA]</scope>
</reference>
<dbReference type="InterPro" id="IPR009057">
    <property type="entry name" value="Homeodomain-like_sf"/>
</dbReference>
<dbReference type="InterPro" id="IPR017970">
    <property type="entry name" value="Homeobox_CS"/>
</dbReference>
<dbReference type="AlphaFoldDB" id="A0A7T8QS36"/>
<dbReference type="InterPro" id="IPR050720">
    <property type="entry name" value="Engrailed_Homeobox_TFs"/>
</dbReference>
<dbReference type="PROSITE" id="PS00027">
    <property type="entry name" value="HOMEOBOX_1"/>
    <property type="match status" value="1"/>
</dbReference>
<feature type="compositionally biased region" description="Low complexity" evidence="9">
    <location>
        <begin position="1"/>
        <end position="14"/>
    </location>
</feature>
<dbReference type="GO" id="GO:0000978">
    <property type="term" value="F:RNA polymerase II cis-regulatory region sequence-specific DNA binding"/>
    <property type="evidence" value="ECO:0007669"/>
    <property type="project" value="TreeGrafter"/>
</dbReference>
<dbReference type="PRINTS" id="PR00031">
    <property type="entry name" value="HTHREPRESSR"/>
</dbReference>
<evidence type="ECO:0000259" key="10">
    <source>
        <dbReference type="PROSITE" id="PS50071"/>
    </source>
</evidence>
<proteinExistence type="inferred from homology"/>
<keyword evidence="4 7" id="KW-0238">DNA-binding</keyword>
<evidence type="ECO:0000256" key="7">
    <source>
        <dbReference type="PROSITE-ProRule" id="PRU00108"/>
    </source>
</evidence>
<sequence>VASSACSSSPTSPESSEEKRPRTAFSSEQLARLKREFDENRYLNEERRRALSSELGLNETQIKIWFQNKRAKLKKTTGGKGDLAKMLEAQGLYNHATVSLEEEEELLSAI</sequence>
<evidence type="ECO:0000256" key="2">
    <source>
        <dbReference type="ARBA" id="ARBA00010896"/>
    </source>
</evidence>
<dbReference type="Pfam" id="PF00046">
    <property type="entry name" value="Homeodomain"/>
    <property type="match status" value="1"/>
</dbReference>
<evidence type="ECO:0000313" key="12">
    <source>
        <dbReference type="Proteomes" id="UP000595437"/>
    </source>
</evidence>
<evidence type="ECO:0000256" key="8">
    <source>
        <dbReference type="RuleBase" id="RU000682"/>
    </source>
</evidence>
<dbReference type="InterPro" id="IPR000047">
    <property type="entry name" value="HTH_motif"/>
</dbReference>
<accession>A0A7T8QS36</accession>
<dbReference type="InterPro" id="IPR020479">
    <property type="entry name" value="HD_metazoa"/>
</dbReference>
<dbReference type="OrthoDB" id="6159439at2759"/>
<comment type="similarity">
    <text evidence="2">Belongs to the engrailed homeobox family.</text>
</comment>
<dbReference type="InterPro" id="IPR019549">
    <property type="entry name" value="Homeobox-engrailed_C-terminal"/>
</dbReference>
<dbReference type="PRINTS" id="PR00024">
    <property type="entry name" value="HOMEOBOX"/>
</dbReference>
<gene>
    <name evidence="11" type="ORF">FKW44_005498</name>
</gene>
<feature type="non-terminal residue" evidence="11">
    <location>
        <position position="1"/>
    </location>
</feature>
<dbReference type="InterPro" id="IPR001356">
    <property type="entry name" value="HD"/>
</dbReference>
<name>A0A7T8QS36_CALRO</name>
<protein>
    <submittedName>
        <fullName evidence="11">Segmentation polarity homeobox protein engrailedlike</fullName>
    </submittedName>
</protein>
<comment type="subcellular location">
    <subcellularLocation>
        <location evidence="1 7 8">Nucleus</location>
    </subcellularLocation>
</comment>
<evidence type="ECO:0000256" key="5">
    <source>
        <dbReference type="ARBA" id="ARBA00023155"/>
    </source>
</evidence>
<keyword evidence="6 7" id="KW-0539">Nucleus</keyword>
<dbReference type="Pfam" id="PF10525">
    <property type="entry name" value="Engrail_1_C_sig"/>
    <property type="match status" value="1"/>
</dbReference>
<dbReference type="Proteomes" id="UP000595437">
    <property type="component" value="Chromosome 3"/>
</dbReference>
<dbReference type="GO" id="GO:0005634">
    <property type="term" value="C:nucleus"/>
    <property type="evidence" value="ECO:0007669"/>
    <property type="project" value="UniProtKB-SubCell"/>
</dbReference>
<feature type="domain" description="Homeobox" evidence="10">
    <location>
        <begin position="16"/>
        <end position="76"/>
    </location>
</feature>
<evidence type="ECO:0000256" key="6">
    <source>
        <dbReference type="ARBA" id="ARBA00023242"/>
    </source>
</evidence>
<keyword evidence="5 7" id="KW-0371">Homeobox</keyword>
<dbReference type="EMBL" id="CP045892">
    <property type="protein sequence ID" value="QQP53135.1"/>
    <property type="molecule type" value="Genomic_DNA"/>
</dbReference>
<feature type="region of interest" description="Disordered" evidence="9">
    <location>
        <begin position="1"/>
        <end position="29"/>
    </location>
</feature>
<dbReference type="PANTHER" id="PTHR24341:SF9">
    <property type="entry name" value="SEGMENTATION POLARITY HOMEOBOX PROTEIN ENGRAILED"/>
    <property type="match status" value="1"/>
</dbReference>
<evidence type="ECO:0000256" key="4">
    <source>
        <dbReference type="ARBA" id="ARBA00023125"/>
    </source>
</evidence>
<keyword evidence="3" id="KW-0217">Developmental protein</keyword>
<evidence type="ECO:0000256" key="9">
    <source>
        <dbReference type="SAM" id="MobiDB-lite"/>
    </source>
</evidence>
<dbReference type="CDD" id="cd00086">
    <property type="entry name" value="homeodomain"/>
    <property type="match status" value="1"/>
</dbReference>
<dbReference type="SMART" id="SM00389">
    <property type="entry name" value="HOX"/>
    <property type="match status" value="1"/>
</dbReference>
<feature type="DNA-binding region" description="Homeobox" evidence="7">
    <location>
        <begin position="18"/>
        <end position="77"/>
    </location>
</feature>
<dbReference type="PRINTS" id="PR00026">
    <property type="entry name" value="ENGRAILED"/>
</dbReference>
<dbReference type="GO" id="GO:0000981">
    <property type="term" value="F:DNA-binding transcription factor activity, RNA polymerase II-specific"/>
    <property type="evidence" value="ECO:0007669"/>
    <property type="project" value="InterPro"/>
</dbReference>
<dbReference type="Gene3D" id="1.10.10.60">
    <property type="entry name" value="Homeodomain-like"/>
    <property type="match status" value="1"/>
</dbReference>
<evidence type="ECO:0000256" key="3">
    <source>
        <dbReference type="ARBA" id="ARBA00022473"/>
    </source>
</evidence>
<evidence type="ECO:0000313" key="11">
    <source>
        <dbReference type="EMBL" id="QQP53135.1"/>
    </source>
</evidence>
<keyword evidence="12" id="KW-1185">Reference proteome</keyword>
<dbReference type="PANTHER" id="PTHR24341">
    <property type="entry name" value="HOMEOBOX PROTEIN ENGRAILED"/>
    <property type="match status" value="1"/>
</dbReference>
<evidence type="ECO:0000256" key="1">
    <source>
        <dbReference type="ARBA" id="ARBA00004123"/>
    </source>
</evidence>
<dbReference type="GO" id="GO:0030182">
    <property type="term" value="P:neuron differentiation"/>
    <property type="evidence" value="ECO:0007669"/>
    <property type="project" value="TreeGrafter"/>
</dbReference>
<organism evidence="11 12">
    <name type="scientific">Caligus rogercresseyi</name>
    <name type="common">Sea louse</name>
    <dbReference type="NCBI Taxonomy" id="217165"/>
    <lineage>
        <taxon>Eukaryota</taxon>
        <taxon>Metazoa</taxon>
        <taxon>Ecdysozoa</taxon>
        <taxon>Arthropoda</taxon>
        <taxon>Crustacea</taxon>
        <taxon>Multicrustacea</taxon>
        <taxon>Hexanauplia</taxon>
        <taxon>Copepoda</taxon>
        <taxon>Siphonostomatoida</taxon>
        <taxon>Caligidae</taxon>
        <taxon>Caligus</taxon>
    </lineage>
</organism>
<dbReference type="SUPFAM" id="SSF46689">
    <property type="entry name" value="Homeodomain-like"/>
    <property type="match status" value="1"/>
</dbReference>